<dbReference type="EMBL" id="CP036263">
    <property type="protein sequence ID" value="QDS98272.1"/>
    <property type="molecule type" value="Genomic_DNA"/>
</dbReference>
<accession>A0A517MTT1</accession>
<dbReference type="OrthoDB" id="290144at2"/>
<proteinExistence type="predicted"/>
<sequence>MGNFNQDRFRQQVSFLRRQFLQDGDLPFTNVLSEQIVSQALTASKVVWNDSIYPPLVTLWVFLSQVLSADHSCRAAVARLLTHRLSQGQSECSPETGAYCQARKRLPEEFFSDVAQETGQALDKSAQSDWLWKNRRVYLFDGSTVTMPDTPENQNAYPQHG</sequence>
<keyword evidence="2" id="KW-1185">Reference proteome</keyword>
<gene>
    <name evidence="1" type="ORF">HG15A2_15450</name>
</gene>
<evidence type="ECO:0008006" key="3">
    <source>
        <dbReference type="Google" id="ProtNLM"/>
    </source>
</evidence>
<organism evidence="1 2">
    <name type="scientific">Adhaeretor mobilis</name>
    <dbReference type="NCBI Taxonomy" id="1930276"/>
    <lineage>
        <taxon>Bacteria</taxon>
        <taxon>Pseudomonadati</taxon>
        <taxon>Planctomycetota</taxon>
        <taxon>Planctomycetia</taxon>
        <taxon>Pirellulales</taxon>
        <taxon>Lacipirellulaceae</taxon>
        <taxon>Adhaeretor</taxon>
    </lineage>
</organism>
<dbReference type="RefSeq" id="WP_145059292.1">
    <property type="nucleotide sequence ID" value="NZ_CP036263.1"/>
</dbReference>
<dbReference type="Proteomes" id="UP000319852">
    <property type="component" value="Chromosome"/>
</dbReference>
<name>A0A517MTT1_9BACT</name>
<evidence type="ECO:0000313" key="2">
    <source>
        <dbReference type="Proteomes" id="UP000319852"/>
    </source>
</evidence>
<reference evidence="1 2" key="1">
    <citation type="submission" date="2019-02" db="EMBL/GenBank/DDBJ databases">
        <title>Deep-cultivation of Planctomycetes and their phenomic and genomic characterization uncovers novel biology.</title>
        <authorList>
            <person name="Wiegand S."/>
            <person name="Jogler M."/>
            <person name="Boedeker C."/>
            <person name="Pinto D."/>
            <person name="Vollmers J."/>
            <person name="Rivas-Marin E."/>
            <person name="Kohn T."/>
            <person name="Peeters S.H."/>
            <person name="Heuer A."/>
            <person name="Rast P."/>
            <person name="Oberbeckmann S."/>
            <person name="Bunk B."/>
            <person name="Jeske O."/>
            <person name="Meyerdierks A."/>
            <person name="Storesund J.E."/>
            <person name="Kallscheuer N."/>
            <person name="Luecker S."/>
            <person name="Lage O.M."/>
            <person name="Pohl T."/>
            <person name="Merkel B.J."/>
            <person name="Hornburger P."/>
            <person name="Mueller R.-W."/>
            <person name="Bruemmer F."/>
            <person name="Labrenz M."/>
            <person name="Spormann A.M."/>
            <person name="Op den Camp H."/>
            <person name="Overmann J."/>
            <person name="Amann R."/>
            <person name="Jetten M.S.M."/>
            <person name="Mascher T."/>
            <person name="Medema M.H."/>
            <person name="Devos D.P."/>
            <person name="Kaster A.-K."/>
            <person name="Ovreas L."/>
            <person name="Rohde M."/>
            <person name="Galperin M.Y."/>
            <person name="Jogler C."/>
        </authorList>
    </citation>
    <scope>NUCLEOTIDE SEQUENCE [LARGE SCALE GENOMIC DNA]</scope>
    <source>
        <strain evidence="1 2">HG15A2</strain>
    </source>
</reference>
<evidence type="ECO:0000313" key="1">
    <source>
        <dbReference type="EMBL" id="QDS98272.1"/>
    </source>
</evidence>
<dbReference type="AlphaFoldDB" id="A0A517MTT1"/>
<protein>
    <recommendedName>
        <fullName evidence="3">Transposase</fullName>
    </recommendedName>
</protein>
<dbReference type="KEGG" id="amob:HG15A2_15450"/>